<evidence type="ECO:0000313" key="4">
    <source>
        <dbReference type="EMBL" id="CAA9439797.1"/>
    </source>
</evidence>
<feature type="region of interest" description="Disordered" evidence="1">
    <location>
        <begin position="1"/>
        <end position="31"/>
    </location>
</feature>
<feature type="domain" description="ABM" evidence="3">
    <location>
        <begin position="24"/>
        <end position="95"/>
    </location>
</feature>
<gene>
    <name evidence="4" type="ORF">AVDCRST_MAG01-01-3529</name>
</gene>
<feature type="transmembrane region" description="Helical" evidence="2">
    <location>
        <begin position="162"/>
        <end position="181"/>
    </location>
</feature>
<name>A0A6J4QBB5_9ACTN</name>
<reference evidence="4" key="1">
    <citation type="submission" date="2020-02" db="EMBL/GenBank/DDBJ databases">
        <authorList>
            <person name="Meier V. D."/>
        </authorList>
    </citation>
    <scope>NUCLEOTIDE SEQUENCE</scope>
    <source>
        <strain evidence="4">AVDCRST_MAG01</strain>
    </source>
</reference>
<keyword evidence="2" id="KW-1133">Transmembrane helix</keyword>
<dbReference type="EMBL" id="CADCUW010000459">
    <property type="protein sequence ID" value="CAA9439797.1"/>
    <property type="molecule type" value="Genomic_DNA"/>
</dbReference>
<dbReference type="InterPro" id="IPR038762">
    <property type="entry name" value="ABM_predict"/>
</dbReference>
<accession>A0A6J4QBB5</accession>
<dbReference type="InterPro" id="IPR007138">
    <property type="entry name" value="ABM_dom"/>
</dbReference>
<organism evidence="4">
    <name type="scientific">uncultured Rubrobacteraceae bacterium</name>
    <dbReference type="NCBI Taxonomy" id="349277"/>
    <lineage>
        <taxon>Bacteria</taxon>
        <taxon>Bacillati</taxon>
        <taxon>Actinomycetota</taxon>
        <taxon>Rubrobacteria</taxon>
        <taxon>Rubrobacterales</taxon>
        <taxon>Rubrobacteraceae</taxon>
        <taxon>environmental samples</taxon>
    </lineage>
</organism>
<feature type="transmembrane region" description="Helical" evidence="2">
    <location>
        <begin position="135"/>
        <end position="156"/>
    </location>
</feature>
<dbReference type="AlphaFoldDB" id="A0A6J4QBB5"/>
<keyword evidence="2" id="KW-0472">Membrane</keyword>
<dbReference type="Pfam" id="PF03992">
    <property type="entry name" value="ABM"/>
    <property type="match status" value="1"/>
</dbReference>
<sequence>MDEMHEFVESSEDQRREDPPATGVASRRVEAGREGEFEEWVSGILGAVKGFPGYLGSDVLRPKDAEDDEYRIIYRFDHASNLERWEGSDERRRWLNRAEPLVREQTIHRLTGLETWFTLPSRAGEPAPPRYKMVVVTWMAVFPLATVLFMLLQPLLGGAPTVLRTLVFTLIMVTTMTYLIMPRMTRLFSFWLYPKEKK</sequence>
<evidence type="ECO:0000256" key="2">
    <source>
        <dbReference type="SAM" id="Phobius"/>
    </source>
</evidence>
<proteinExistence type="predicted"/>
<dbReference type="PANTHER" id="PTHR40057:SF1">
    <property type="entry name" value="SLR1162 PROTEIN"/>
    <property type="match status" value="1"/>
</dbReference>
<evidence type="ECO:0000259" key="3">
    <source>
        <dbReference type="Pfam" id="PF03992"/>
    </source>
</evidence>
<dbReference type="InterPro" id="IPR011008">
    <property type="entry name" value="Dimeric_a/b-barrel"/>
</dbReference>
<feature type="compositionally biased region" description="Basic and acidic residues" evidence="1">
    <location>
        <begin position="1"/>
        <end position="19"/>
    </location>
</feature>
<evidence type="ECO:0000256" key="1">
    <source>
        <dbReference type="SAM" id="MobiDB-lite"/>
    </source>
</evidence>
<keyword evidence="2" id="KW-0812">Transmembrane</keyword>
<dbReference type="SUPFAM" id="SSF54909">
    <property type="entry name" value="Dimeric alpha+beta barrel"/>
    <property type="match status" value="1"/>
</dbReference>
<dbReference type="PANTHER" id="PTHR40057">
    <property type="entry name" value="SLR1162 PROTEIN"/>
    <property type="match status" value="1"/>
</dbReference>
<dbReference type="Gene3D" id="3.30.70.100">
    <property type="match status" value="1"/>
</dbReference>
<protein>
    <recommendedName>
        <fullName evidence="3">ABM domain-containing protein</fullName>
    </recommendedName>
</protein>